<accession>A0ACB6QEB8</accession>
<feature type="non-terminal residue" evidence="1">
    <location>
        <position position="266"/>
    </location>
</feature>
<sequence length="266" mass="30198">GITWMLLAISFVCLIARLIIRSKTFSKLSWDDALVVFAWFMSLGTAITMKLTSKFMYQLEYVRVGILWPPPTSFMSDTEKYFKGTIAQGVLFYTGLWAVKFAFLIFFWRLVNKVQSLRVYWYAVLAFTVLSYAAVFAATDWRCIASPVHVIFERCGTSSAGRRMKFQMWFTAAVDVASDVSILTIPFVLLWQVSLPARKRLALGGIFSLVVVTMAVALLRASFITAYRGQPDNSRTTLWSFVEQSIAIIIVCLGSFRTLFTQEQPQ</sequence>
<feature type="non-terminal residue" evidence="1">
    <location>
        <position position="1"/>
    </location>
</feature>
<evidence type="ECO:0000313" key="1">
    <source>
        <dbReference type="EMBL" id="KAF2464467.1"/>
    </source>
</evidence>
<organism evidence="1 2">
    <name type="scientific">Lindgomyces ingoldianus</name>
    <dbReference type="NCBI Taxonomy" id="673940"/>
    <lineage>
        <taxon>Eukaryota</taxon>
        <taxon>Fungi</taxon>
        <taxon>Dikarya</taxon>
        <taxon>Ascomycota</taxon>
        <taxon>Pezizomycotina</taxon>
        <taxon>Dothideomycetes</taxon>
        <taxon>Pleosporomycetidae</taxon>
        <taxon>Pleosporales</taxon>
        <taxon>Lindgomycetaceae</taxon>
        <taxon>Lindgomyces</taxon>
    </lineage>
</organism>
<name>A0ACB6QEB8_9PLEO</name>
<dbReference type="Proteomes" id="UP000799755">
    <property type="component" value="Unassembled WGS sequence"/>
</dbReference>
<gene>
    <name evidence="1" type="ORF">BDR25DRAFT_155748</name>
</gene>
<dbReference type="EMBL" id="MU003536">
    <property type="protein sequence ID" value="KAF2464467.1"/>
    <property type="molecule type" value="Genomic_DNA"/>
</dbReference>
<reference evidence="1" key="1">
    <citation type="journal article" date="2020" name="Stud. Mycol.">
        <title>101 Dothideomycetes genomes: a test case for predicting lifestyles and emergence of pathogens.</title>
        <authorList>
            <person name="Haridas S."/>
            <person name="Albert R."/>
            <person name="Binder M."/>
            <person name="Bloem J."/>
            <person name="Labutti K."/>
            <person name="Salamov A."/>
            <person name="Andreopoulos B."/>
            <person name="Baker S."/>
            <person name="Barry K."/>
            <person name="Bills G."/>
            <person name="Bluhm B."/>
            <person name="Cannon C."/>
            <person name="Castanera R."/>
            <person name="Culley D."/>
            <person name="Daum C."/>
            <person name="Ezra D."/>
            <person name="Gonzalez J."/>
            <person name="Henrissat B."/>
            <person name="Kuo A."/>
            <person name="Liang C."/>
            <person name="Lipzen A."/>
            <person name="Lutzoni F."/>
            <person name="Magnuson J."/>
            <person name="Mondo S."/>
            <person name="Nolan M."/>
            <person name="Ohm R."/>
            <person name="Pangilinan J."/>
            <person name="Park H.-J."/>
            <person name="Ramirez L."/>
            <person name="Alfaro M."/>
            <person name="Sun H."/>
            <person name="Tritt A."/>
            <person name="Yoshinaga Y."/>
            <person name="Zwiers L.-H."/>
            <person name="Turgeon B."/>
            <person name="Goodwin S."/>
            <person name="Spatafora J."/>
            <person name="Crous P."/>
            <person name="Grigoriev I."/>
        </authorList>
    </citation>
    <scope>NUCLEOTIDE SEQUENCE</scope>
    <source>
        <strain evidence="1">ATCC 200398</strain>
    </source>
</reference>
<evidence type="ECO:0000313" key="2">
    <source>
        <dbReference type="Proteomes" id="UP000799755"/>
    </source>
</evidence>
<protein>
    <submittedName>
        <fullName evidence="1">Uncharacterized protein</fullName>
    </submittedName>
</protein>
<keyword evidence="2" id="KW-1185">Reference proteome</keyword>
<comment type="caution">
    <text evidence="1">The sequence shown here is derived from an EMBL/GenBank/DDBJ whole genome shotgun (WGS) entry which is preliminary data.</text>
</comment>
<proteinExistence type="predicted"/>